<dbReference type="HOGENOM" id="CLU_2986423_0_0_9"/>
<dbReference type="EMBL" id="ABGD02000005">
    <property type="protein sequence ID" value="EDS12744.1"/>
    <property type="molecule type" value="Genomic_DNA"/>
</dbReference>
<proteinExistence type="predicted"/>
<accession>B0P6B9</accession>
<dbReference type="AlphaFoldDB" id="B0P6B9"/>
<dbReference type="Proteomes" id="UP000003803">
    <property type="component" value="Unassembled WGS sequence"/>
</dbReference>
<reference evidence="1" key="2">
    <citation type="submission" date="2013-09" db="EMBL/GenBank/DDBJ databases">
        <title>Draft genome sequence of Anaerotruncus colihominis(DSM 17241).</title>
        <authorList>
            <person name="Sudarsanam P."/>
            <person name="Ley R."/>
            <person name="Guruge J."/>
            <person name="Turnbaugh P.J."/>
            <person name="Mahowald M."/>
            <person name="Liep D."/>
            <person name="Gordon J."/>
        </authorList>
    </citation>
    <scope>NUCLEOTIDE SEQUENCE</scope>
    <source>
        <strain evidence="1">DSM 17241</strain>
    </source>
</reference>
<keyword evidence="2" id="KW-1185">Reference proteome</keyword>
<protein>
    <submittedName>
        <fullName evidence="1">Uncharacterized protein</fullName>
    </submittedName>
</protein>
<comment type="caution">
    <text evidence="1">The sequence shown here is derived from an EMBL/GenBank/DDBJ whole genome shotgun (WGS) entry which is preliminary data.</text>
</comment>
<evidence type="ECO:0000313" key="2">
    <source>
        <dbReference type="Proteomes" id="UP000003803"/>
    </source>
</evidence>
<name>B0P6B9_9FIRM</name>
<gene>
    <name evidence="1" type="ORF">ANACOL_00291</name>
</gene>
<sequence length="57" mass="6737">MWNRIPRRSRLYAAFLVRLSLLSVCLPATCDYIAARILVFFQLILHLFYVPEDEPKP</sequence>
<evidence type="ECO:0000313" key="1">
    <source>
        <dbReference type="EMBL" id="EDS12744.1"/>
    </source>
</evidence>
<organism evidence="1 2">
    <name type="scientific">Anaerotruncus colihominis DSM 17241</name>
    <dbReference type="NCBI Taxonomy" id="445972"/>
    <lineage>
        <taxon>Bacteria</taxon>
        <taxon>Bacillati</taxon>
        <taxon>Bacillota</taxon>
        <taxon>Clostridia</taxon>
        <taxon>Eubacteriales</taxon>
        <taxon>Oscillospiraceae</taxon>
        <taxon>Anaerotruncus</taxon>
    </lineage>
</organism>
<reference evidence="1" key="1">
    <citation type="submission" date="2007-11" db="EMBL/GenBank/DDBJ databases">
        <authorList>
            <person name="Fulton L."/>
            <person name="Clifton S."/>
            <person name="Fulton B."/>
            <person name="Xu J."/>
            <person name="Minx P."/>
            <person name="Pepin K.H."/>
            <person name="Johnson M."/>
            <person name="Thiruvilangam P."/>
            <person name="Bhonagiri V."/>
            <person name="Nash W.E."/>
            <person name="Mardis E.R."/>
            <person name="Wilson R.K."/>
        </authorList>
    </citation>
    <scope>NUCLEOTIDE SEQUENCE [LARGE SCALE GENOMIC DNA]</scope>
    <source>
        <strain evidence="1">DSM 17241</strain>
    </source>
</reference>